<dbReference type="PROSITE" id="PS50113">
    <property type="entry name" value="PAC"/>
    <property type="match status" value="1"/>
</dbReference>
<dbReference type="EC" id="2.7.13.3" evidence="2"/>
<evidence type="ECO:0000259" key="6">
    <source>
        <dbReference type="PROSITE" id="PS50110"/>
    </source>
</evidence>
<feature type="domain" description="PAS" evidence="7">
    <location>
        <begin position="332"/>
        <end position="366"/>
    </location>
</feature>
<dbReference type="InterPro" id="IPR036890">
    <property type="entry name" value="HATPase_C_sf"/>
</dbReference>
<dbReference type="InterPro" id="IPR035965">
    <property type="entry name" value="PAS-like_dom_sf"/>
</dbReference>
<dbReference type="SUPFAM" id="SSF55874">
    <property type="entry name" value="ATPase domain of HSP90 chaperone/DNA topoisomerase II/histidine kinase"/>
    <property type="match status" value="1"/>
</dbReference>
<dbReference type="Gene3D" id="3.40.50.2300">
    <property type="match status" value="1"/>
</dbReference>
<feature type="domain" description="Histidine kinase" evidence="5">
    <location>
        <begin position="450"/>
        <end position="674"/>
    </location>
</feature>
<dbReference type="Gene3D" id="3.30.450.20">
    <property type="entry name" value="PAS domain"/>
    <property type="match status" value="3"/>
</dbReference>
<dbReference type="PRINTS" id="PR00344">
    <property type="entry name" value="BCTRLSENSOR"/>
</dbReference>
<evidence type="ECO:0000313" key="9">
    <source>
        <dbReference type="EMBL" id="MBB6133308.1"/>
    </source>
</evidence>
<dbReference type="PROSITE" id="PS50110">
    <property type="entry name" value="RESPONSE_REGULATORY"/>
    <property type="match status" value="1"/>
</dbReference>
<evidence type="ECO:0000259" key="8">
    <source>
        <dbReference type="PROSITE" id="PS50113"/>
    </source>
</evidence>
<dbReference type="SMART" id="SM00387">
    <property type="entry name" value="HATPase_c"/>
    <property type="match status" value="1"/>
</dbReference>
<protein>
    <recommendedName>
        <fullName evidence="2">histidine kinase</fullName>
        <ecNumber evidence="2">2.7.13.3</ecNumber>
    </recommendedName>
</protein>
<dbReference type="SMART" id="SM00388">
    <property type="entry name" value="HisKA"/>
    <property type="match status" value="1"/>
</dbReference>
<evidence type="ECO:0000259" key="5">
    <source>
        <dbReference type="PROSITE" id="PS50109"/>
    </source>
</evidence>
<dbReference type="CDD" id="cd00082">
    <property type="entry name" value="HisKA"/>
    <property type="match status" value="1"/>
</dbReference>
<dbReference type="InterPro" id="IPR011006">
    <property type="entry name" value="CheY-like_superfamily"/>
</dbReference>
<dbReference type="SMART" id="SM00086">
    <property type="entry name" value="PAC"/>
    <property type="match status" value="2"/>
</dbReference>
<keyword evidence="3 4" id="KW-0597">Phosphoprotein</keyword>
<feature type="domain" description="PAC" evidence="8">
    <location>
        <begin position="253"/>
        <end position="306"/>
    </location>
</feature>
<dbReference type="EMBL" id="JACHBX010000001">
    <property type="protein sequence ID" value="MBB6133308.1"/>
    <property type="molecule type" value="Genomic_DNA"/>
</dbReference>
<organism evidence="9 10">
    <name type="scientific">Massilia aurea</name>
    <dbReference type="NCBI Taxonomy" id="373040"/>
    <lineage>
        <taxon>Bacteria</taxon>
        <taxon>Pseudomonadati</taxon>
        <taxon>Pseudomonadota</taxon>
        <taxon>Betaproteobacteria</taxon>
        <taxon>Burkholderiales</taxon>
        <taxon>Oxalobacteraceae</taxon>
        <taxon>Telluria group</taxon>
        <taxon>Massilia</taxon>
    </lineage>
</organism>
<evidence type="ECO:0000256" key="4">
    <source>
        <dbReference type="PROSITE-ProRule" id="PRU00169"/>
    </source>
</evidence>
<evidence type="ECO:0000256" key="3">
    <source>
        <dbReference type="ARBA" id="ARBA00022553"/>
    </source>
</evidence>
<reference evidence="9 10" key="1">
    <citation type="submission" date="2020-08" db="EMBL/GenBank/DDBJ databases">
        <title>The Agave Microbiome: Exploring the role of microbial communities in plant adaptations to desert environments.</title>
        <authorList>
            <person name="Partida-Martinez L.P."/>
        </authorList>
    </citation>
    <scope>NUCLEOTIDE SEQUENCE [LARGE SCALE GENOMIC DNA]</scope>
    <source>
        <strain evidence="9 10">AT3.2</strain>
    </source>
</reference>
<gene>
    <name evidence="9" type="ORF">HD842_001419</name>
</gene>
<feature type="modified residue" description="4-aspartylphosphate" evidence="4">
    <location>
        <position position="749"/>
    </location>
</feature>
<evidence type="ECO:0000313" key="10">
    <source>
        <dbReference type="Proteomes" id="UP000540787"/>
    </source>
</evidence>
<dbReference type="CDD" id="cd18161">
    <property type="entry name" value="REC_hyHK_blue-like"/>
    <property type="match status" value="1"/>
</dbReference>
<proteinExistence type="predicted"/>
<accession>A0A7W9WYQ8</accession>
<dbReference type="InterPro" id="IPR005467">
    <property type="entry name" value="His_kinase_dom"/>
</dbReference>
<dbReference type="Pfam" id="PF08447">
    <property type="entry name" value="PAS_3"/>
    <property type="match status" value="1"/>
</dbReference>
<dbReference type="InterPro" id="IPR000014">
    <property type="entry name" value="PAS"/>
</dbReference>
<dbReference type="PANTHER" id="PTHR43065:SF42">
    <property type="entry name" value="TWO-COMPONENT SENSOR PPRA"/>
    <property type="match status" value="1"/>
</dbReference>
<sequence length="833" mass="90524">MNAAHADIAAFDWSGTPLGARAAWPAALEAVFGMMLATPVAMCATWGPEQTLLYNAAYVPFLGRRHPDALGRPLPDVWSEIWDDIGPLVARVMAGEAVSFTDLPLVMTRSGYEEETWWSFAYSPLRDNGHIAGLLNIATETTAGVIAARERDAAQTQLITRNIALEQEIVARREAASRLATVIEHLPVGICLFDMAGQAILNNPVFRTFVPDFSPAHGLQRAWEHWRGVDAQGRLLAPDDYPSARALRGELVTPGDEFLRRAADGGETWVAVSAVPLIDSAGTQAGIILVFDDIDQRKRILLDLERQVAERAQDRNALWTLSSDIMLRCTFDGVITATNPAWSSVLGWREHELVGSNLFDLIHPDDIAHTIAGARELSEGIGHQRFDNRYRHRDGSYRWISWSTRAHDAMINAVGRDITRDQEQLAELEAMQNALRQSQKMEAVGQLTGGLAHDFNNLLAGISGALQLMQMRMQQGRYNEFERYIATALGASKRAAALTHRLLAFSRQQTLMPKPTNVNRLVTDMQELVQRTVGPAVRIEVVCVADAWPALVDASQLENALLNLCINARDAMPDGGAITVETANKWIDERVARQQNMAEGQYLALSVSDTGVGMAPDVVARAFEPFFTTKPIGQGTGLGLSMIYGFAQQSGGQVRIYSEVGQGTTVSIYLPRHYGAGATELEPDVAAPTALTQSGQVATVLVVDDEPTVRMLVIDILQDLGFGWIEAADSATGLKMLQSDARIDLLVTDVGLPGGMNGRQMADAGRAVRPGLQVLFITGYAENAVLNNGYLDPGMAVLTKPFSMEAMAARIRSMAEAGAVEAVGSSAGSRHPR</sequence>
<dbReference type="InterPro" id="IPR013656">
    <property type="entry name" value="PAS_4"/>
</dbReference>
<feature type="domain" description="Response regulatory" evidence="6">
    <location>
        <begin position="699"/>
        <end position="815"/>
    </location>
</feature>
<dbReference type="InterPro" id="IPR000700">
    <property type="entry name" value="PAS-assoc_C"/>
</dbReference>
<dbReference type="InterPro" id="IPR036097">
    <property type="entry name" value="HisK_dim/P_sf"/>
</dbReference>
<dbReference type="Gene3D" id="1.10.287.130">
    <property type="match status" value="1"/>
</dbReference>
<dbReference type="InterPro" id="IPR001610">
    <property type="entry name" value="PAC"/>
</dbReference>
<comment type="caution">
    <text evidence="9">The sequence shown here is derived from an EMBL/GenBank/DDBJ whole genome shotgun (WGS) entry which is preliminary data.</text>
</comment>
<dbReference type="PROSITE" id="PS50109">
    <property type="entry name" value="HIS_KIN"/>
    <property type="match status" value="1"/>
</dbReference>
<dbReference type="RefSeq" id="WP_221290140.1">
    <property type="nucleotide sequence ID" value="NZ_JACHBX010000001.1"/>
</dbReference>
<keyword evidence="10" id="KW-1185">Reference proteome</keyword>
<dbReference type="SUPFAM" id="SSF55785">
    <property type="entry name" value="PYP-like sensor domain (PAS domain)"/>
    <property type="match status" value="3"/>
</dbReference>
<dbReference type="SMART" id="SM00448">
    <property type="entry name" value="REC"/>
    <property type="match status" value="1"/>
</dbReference>
<dbReference type="NCBIfam" id="TIGR00229">
    <property type="entry name" value="sensory_box"/>
    <property type="match status" value="1"/>
</dbReference>
<dbReference type="InterPro" id="IPR003594">
    <property type="entry name" value="HATPase_dom"/>
</dbReference>
<comment type="catalytic activity">
    <reaction evidence="1">
        <text>ATP + protein L-histidine = ADP + protein N-phospho-L-histidine.</text>
        <dbReference type="EC" id="2.7.13.3"/>
    </reaction>
</comment>
<dbReference type="SMART" id="SM00091">
    <property type="entry name" value="PAS"/>
    <property type="match status" value="3"/>
</dbReference>
<name>A0A7W9WYQ8_9BURK</name>
<dbReference type="Pfam" id="PF00512">
    <property type="entry name" value="HisKA"/>
    <property type="match status" value="1"/>
</dbReference>
<dbReference type="Proteomes" id="UP000540787">
    <property type="component" value="Unassembled WGS sequence"/>
</dbReference>
<dbReference type="GO" id="GO:0000155">
    <property type="term" value="F:phosphorelay sensor kinase activity"/>
    <property type="evidence" value="ECO:0007669"/>
    <property type="project" value="InterPro"/>
</dbReference>
<dbReference type="AlphaFoldDB" id="A0A7W9WYQ8"/>
<evidence type="ECO:0000256" key="2">
    <source>
        <dbReference type="ARBA" id="ARBA00012438"/>
    </source>
</evidence>
<dbReference type="Gene3D" id="3.30.565.10">
    <property type="entry name" value="Histidine kinase-like ATPase, C-terminal domain"/>
    <property type="match status" value="1"/>
</dbReference>
<evidence type="ECO:0000259" key="7">
    <source>
        <dbReference type="PROSITE" id="PS50112"/>
    </source>
</evidence>
<dbReference type="InterPro" id="IPR004358">
    <property type="entry name" value="Sig_transdc_His_kin-like_C"/>
</dbReference>
<evidence type="ECO:0000256" key="1">
    <source>
        <dbReference type="ARBA" id="ARBA00000085"/>
    </source>
</evidence>
<dbReference type="Pfam" id="PF08448">
    <property type="entry name" value="PAS_4"/>
    <property type="match status" value="2"/>
</dbReference>
<dbReference type="PANTHER" id="PTHR43065">
    <property type="entry name" value="SENSOR HISTIDINE KINASE"/>
    <property type="match status" value="1"/>
</dbReference>
<dbReference type="SUPFAM" id="SSF47384">
    <property type="entry name" value="Homodimeric domain of signal transducing histidine kinase"/>
    <property type="match status" value="1"/>
</dbReference>
<dbReference type="InterPro" id="IPR003661">
    <property type="entry name" value="HisK_dim/P_dom"/>
</dbReference>
<dbReference type="InterPro" id="IPR001789">
    <property type="entry name" value="Sig_transdc_resp-reg_receiver"/>
</dbReference>
<dbReference type="InterPro" id="IPR013655">
    <property type="entry name" value="PAS_fold_3"/>
</dbReference>
<dbReference type="PROSITE" id="PS50112">
    <property type="entry name" value="PAS"/>
    <property type="match status" value="1"/>
</dbReference>
<dbReference type="CDD" id="cd16919">
    <property type="entry name" value="HATPase_CckA-like"/>
    <property type="match status" value="1"/>
</dbReference>
<dbReference type="SUPFAM" id="SSF52172">
    <property type="entry name" value="CheY-like"/>
    <property type="match status" value="1"/>
</dbReference>
<dbReference type="CDD" id="cd00130">
    <property type="entry name" value="PAS"/>
    <property type="match status" value="1"/>
</dbReference>
<dbReference type="Pfam" id="PF02518">
    <property type="entry name" value="HATPase_c"/>
    <property type="match status" value="1"/>
</dbReference>
<dbReference type="Pfam" id="PF00072">
    <property type="entry name" value="Response_reg"/>
    <property type="match status" value="1"/>
</dbReference>